<proteinExistence type="predicted"/>
<dbReference type="AlphaFoldDB" id="A0A420I2I4"/>
<accession>A0A420I2I4</accession>
<sequence length="227" mass="25325">MPLPQKRAFDCDGDSLIAENDQQTNDCAEEKGTTGIRKEGNKIIPCSSAIITNTEIFSNVIPSEAISEGDKISGFETMNMASPSEVLQKTSNIALQEHMSGTVIPAIDTSASEADEMQRRKNALLASIHSISQQDGQTETSISSNLHNEETTPQCQVPQLESHNFQEISSHSKHAKYKNGAFNRNKNNFNELWYQDYYDPSFLYNPWESLEKANGLQSTNNWMKRGS</sequence>
<name>A0A420I2I4_9PEZI</name>
<protein>
    <submittedName>
        <fullName evidence="1">Uncharacterized protein</fullName>
    </submittedName>
</protein>
<keyword evidence="2" id="KW-1185">Reference proteome</keyword>
<evidence type="ECO:0000313" key="1">
    <source>
        <dbReference type="EMBL" id="RKF63867.1"/>
    </source>
</evidence>
<dbReference type="Proteomes" id="UP000283383">
    <property type="component" value="Unassembled WGS sequence"/>
</dbReference>
<organism evidence="1 2">
    <name type="scientific">Golovinomyces cichoracearum</name>
    <dbReference type="NCBI Taxonomy" id="62708"/>
    <lineage>
        <taxon>Eukaryota</taxon>
        <taxon>Fungi</taxon>
        <taxon>Dikarya</taxon>
        <taxon>Ascomycota</taxon>
        <taxon>Pezizomycotina</taxon>
        <taxon>Leotiomycetes</taxon>
        <taxon>Erysiphales</taxon>
        <taxon>Erysiphaceae</taxon>
        <taxon>Golovinomyces</taxon>
    </lineage>
</organism>
<gene>
    <name evidence="1" type="ORF">GcM3_136010</name>
</gene>
<dbReference type="EMBL" id="MCBQ01013647">
    <property type="protein sequence ID" value="RKF63867.1"/>
    <property type="molecule type" value="Genomic_DNA"/>
</dbReference>
<evidence type="ECO:0000313" key="2">
    <source>
        <dbReference type="Proteomes" id="UP000283383"/>
    </source>
</evidence>
<reference evidence="1 2" key="1">
    <citation type="journal article" date="2018" name="BMC Genomics">
        <title>Comparative genome analyses reveal sequence features reflecting distinct modes of host-adaptation between dicot and monocot powdery mildew.</title>
        <authorList>
            <person name="Wu Y."/>
            <person name="Ma X."/>
            <person name="Pan Z."/>
            <person name="Kale S.D."/>
            <person name="Song Y."/>
            <person name="King H."/>
            <person name="Zhang Q."/>
            <person name="Presley C."/>
            <person name="Deng X."/>
            <person name="Wei C.I."/>
            <person name="Xiao S."/>
        </authorList>
    </citation>
    <scope>NUCLEOTIDE SEQUENCE [LARGE SCALE GENOMIC DNA]</scope>
    <source>
        <strain evidence="1">UMSG3</strain>
    </source>
</reference>
<comment type="caution">
    <text evidence="1">The sequence shown here is derived from an EMBL/GenBank/DDBJ whole genome shotgun (WGS) entry which is preliminary data.</text>
</comment>